<organism evidence="2 3">
    <name type="scientific">Chitinophaga ginsengisegetis</name>
    <dbReference type="NCBI Taxonomy" id="393003"/>
    <lineage>
        <taxon>Bacteria</taxon>
        <taxon>Pseudomonadati</taxon>
        <taxon>Bacteroidota</taxon>
        <taxon>Chitinophagia</taxon>
        <taxon>Chitinophagales</taxon>
        <taxon>Chitinophagaceae</taxon>
        <taxon>Chitinophaga</taxon>
    </lineage>
</organism>
<dbReference type="SUPFAM" id="SSF82153">
    <property type="entry name" value="FAS1 domain"/>
    <property type="match status" value="2"/>
</dbReference>
<feature type="domain" description="FAS1" evidence="1">
    <location>
        <begin position="173"/>
        <end position="323"/>
    </location>
</feature>
<proteinExistence type="predicted"/>
<dbReference type="GO" id="GO:0030198">
    <property type="term" value="P:extracellular matrix organization"/>
    <property type="evidence" value="ECO:0007669"/>
    <property type="project" value="TreeGrafter"/>
</dbReference>
<evidence type="ECO:0000313" key="2">
    <source>
        <dbReference type="EMBL" id="SKD04275.1"/>
    </source>
</evidence>
<evidence type="ECO:0000313" key="3">
    <source>
        <dbReference type="Proteomes" id="UP000190166"/>
    </source>
</evidence>
<dbReference type="GO" id="GO:0007155">
    <property type="term" value="P:cell adhesion"/>
    <property type="evidence" value="ECO:0007669"/>
    <property type="project" value="TreeGrafter"/>
</dbReference>
<dbReference type="PANTHER" id="PTHR10900:SF77">
    <property type="entry name" value="FI19380P1"/>
    <property type="match status" value="1"/>
</dbReference>
<dbReference type="GO" id="GO:0005615">
    <property type="term" value="C:extracellular space"/>
    <property type="evidence" value="ECO:0007669"/>
    <property type="project" value="TreeGrafter"/>
</dbReference>
<dbReference type="InterPro" id="IPR050904">
    <property type="entry name" value="Adhesion/Biosynth-related"/>
</dbReference>
<dbReference type="SMART" id="SM00554">
    <property type="entry name" value="FAS1"/>
    <property type="match status" value="2"/>
</dbReference>
<evidence type="ECO:0000259" key="1">
    <source>
        <dbReference type="PROSITE" id="PS50213"/>
    </source>
</evidence>
<feature type="domain" description="FAS1" evidence="1">
    <location>
        <begin position="31"/>
        <end position="168"/>
    </location>
</feature>
<dbReference type="InterPro" id="IPR036378">
    <property type="entry name" value="FAS1_dom_sf"/>
</dbReference>
<keyword evidence="3" id="KW-1185">Reference proteome</keyword>
<dbReference type="PROSITE" id="PS51257">
    <property type="entry name" value="PROKAR_LIPOPROTEIN"/>
    <property type="match status" value="1"/>
</dbReference>
<protein>
    <submittedName>
        <fullName evidence="2">Uncaracterized surface protein containing fasciclin (FAS1) repeats</fullName>
    </submittedName>
</protein>
<dbReference type="Gene3D" id="2.30.180.10">
    <property type="entry name" value="FAS1 domain"/>
    <property type="match status" value="2"/>
</dbReference>
<dbReference type="GO" id="GO:0031012">
    <property type="term" value="C:extracellular matrix"/>
    <property type="evidence" value="ECO:0007669"/>
    <property type="project" value="TreeGrafter"/>
</dbReference>
<dbReference type="AlphaFoldDB" id="A0A1T5NV06"/>
<reference evidence="2 3" key="1">
    <citation type="submission" date="2017-02" db="EMBL/GenBank/DDBJ databases">
        <authorList>
            <person name="Peterson S.W."/>
        </authorList>
    </citation>
    <scope>NUCLEOTIDE SEQUENCE [LARGE SCALE GENOMIC DNA]</scope>
    <source>
        <strain evidence="2 3">DSM 18108</strain>
    </source>
</reference>
<dbReference type="RefSeq" id="WP_079470124.1">
    <property type="nucleotide sequence ID" value="NZ_FUZZ01000002.1"/>
</dbReference>
<dbReference type="PANTHER" id="PTHR10900">
    <property type="entry name" value="PERIOSTIN-RELATED"/>
    <property type="match status" value="1"/>
</dbReference>
<dbReference type="InterPro" id="IPR000782">
    <property type="entry name" value="FAS1_domain"/>
</dbReference>
<dbReference type="Proteomes" id="UP000190166">
    <property type="component" value="Unassembled WGS sequence"/>
</dbReference>
<dbReference type="EMBL" id="FUZZ01000002">
    <property type="protein sequence ID" value="SKD04275.1"/>
    <property type="molecule type" value="Genomic_DNA"/>
</dbReference>
<sequence>MKKFTYTGLLILLLSACTKDKDNTAGPDEINRLTYIIDDNKFNFSSFNTALGRTGYRNMLAQAGPYTVMVPDNNAFAKAGYATNQQVLTQSAVILNNLVSYHIINGTWELNKLPYQFNQEISAITGAKMFVTHWIKGEDTVLTINGSPVLAYNLPASNGMIQVLDNVLQPLVYQTLSDAIATDTSLTFLNVALQQAGMKTGISGSATYTFFAPSNSAFRNAGFPSVDSINKTDAKTLRDLLEYHLFAGRKFIYDYILTTGSSDQTEQAMQNGNNVGISLVKDDTGVKYIGITIKGAGNKVPAEVKRENLMAGNGVLHIIDQVLKENQ</sequence>
<dbReference type="GO" id="GO:0050839">
    <property type="term" value="F:cell adhesion molecule binding"/>
    <property type="evidence" value="ECO:0007669"/>
    <property type="project" value="TreeGrafter"/>
</dbReference>
<accession>A0A1T5NV06</accession>
<name>A0A1T5NV06_9BACT</name>
<dbReference type="PROSITE" id="PS50213">
    <property type="entry name" value="FAS1"/>
    <property type="match status" value="2"/>
</dbReference>
<gene>
    <name evidence="2" type="ORF">SAMN05660461_2802</name>
</gene>
<dbReference type="STRING" id="393003.SAMN05660461_2802"/>
<dbReference type="Pfam" id="PF02469">
    <property type="entry name" value="Fasciclin"/>
    <property type="match status" value="2"/>
</dbReference>